<dbReference type="PANTHER" id="PTHR12268:SF25">
    <property type="entry name" value="DYSTROPHIN"/>
    <property type="match status" value="1"/>
</dbReference>
<dbReference type="Pfam" id="PF00435">
    <property type="entry name" value="Spectrin"/>
    <property type="match status" value="1"/>
</dbReference>
<sequence length="147" mass="17067">EKIQNQWDEVHGHLQSRRQQLHEMLKDSAQWLEAKQEAEQVLECAKARLESWKEISYTVEGLKRQNAELKQFAKELRQWHINVDVANDLALKLLRDYSTDDTRKVELMTNNINDAWATINKRYIPSDFEADISTDTSGGNVNICGIP</sequence>
<dbReference type="InterPro" id="IPR050774">
    <property type="entry name" value="KCMF1/Dystrophin"/>
</dbReference>
<evidence type="ECO:0000313" key="3">
    <source>
        <dbReference type="RefSeq" id="XP_015261152.1"/>
    </source>
</evidence>
<dbReference type="Proteomes" id="UP000694871">
    <property type="component" value="Unplaced"/>
</dbReference>
<organism evidence="2 3">
    <name type="scientific">Gekko japonicus</name>
    <name type="common">Schlegel's Japanese gecko</name>
    <dbReference type="NCBI Taxonomy" id="146911"/>
    <lineage>
        <taxon>Eukaryota</taxon>
        <taxon>Metazoa</taxon>
        <taxon>Chordata</taxon>
        <taxon>Craniata</taxon>
        <taxon>Vertebrata</taxon>
        <taxon>Euteleostomi</taxon>
        <taxon>Lepidosauria</taxon>
        <taxon>Squamata</taxon>
        <taxon>Bifurcata</taxon>
        <taxon>Gekkota</taxon>
        <taxon>Gekkonidae</taxon>
        <taxon>Gekkoninae</taxon>
        <taxon>Gekko</taxon>
    </lineage>
</organism>
<accession>A0ABM1JI65</accession>
<dbReference type="InterPro" id="IPR002017">
    <property type="entry name" value="Spectrin_repeat"/>
</dbReference>
<reference evidence="3" key="1">
    <citation type="submission" date="2025-08" db="UniProtKB">
        <authorList>
            <consortium name="RefSeq"/>
        </authorList>
    </citation>
    <scope>IDENTIFICATION</scope>
</reference>
<feature type="non-terminal residue" evidence="3">
    <location>
        <position position="1"/>
    </location>
</feature>
<dbReference type="Gene3D" id="1.20.58.60">
    <property type="match status" value="1"/>
</dbReference>
<dbReference type="RefSeq" id="XP_015261152.1">
    <property type="nucleotide sequence ID" value="XM_015405666.1"/>
</dbReference>
<name>A0ABM1JI65_GEKJA</name>
<proteinExistence type="predicted"/>
<keyword evidence="2" id="KW-1185">Reference proteome</keyword>
<dbReference type="GeneID" id="107105670"/>
<keyword evidence="1" id="KW-0175">Coiled coil</keyword>
<dbReference type="PANTHER" id="PTHR12268">
    <property type="entry name" value="E3 UBIQUITIN-PROTEIN LIGASE KCMF1"/>
    <property type="match status" value="1"/>
</dbReference>
<gene>
    <name evidence="3" type="primary">LOC107105670</name>
</gene>
<evidence type="ECO:0000256" key="1">
    <source>
        <dbReference type="SAM" id="Coils"/>
    </source>
</evidence>
<feature type="coiled-coil region" evidence="1">
    <location>
        <begin position="28"/>
        <end position="82"/>
    </location>
</feature>
<dbReference type="SUPFAM" id="SSF46966">
    <property type="entry name" value="Spectrin repeat"/>
    <property type="match status" value="1"/>
</dbReference>
<protein>
    <submittedName>
        <fullName evidence="3">Dystrophin-like</fullName>
    </submittedName>
</protein>
<evidence type="ECO:0000313" key="2">
    <source>
        <dbReference type="Proteomes" id="UP000694871"/>
    </source>
</evidence>